<dbReference type="Gene3D" id="2.30.30.130">
    <property type="entry name" value="Transposase, Mu, C-terminal"/>
    <property type="match status" value="1"/>
</dbReference>
<dbReference type="InterPro" id="IPR009004">
    <property type="entry name" value="Transposase_Mu_C"/>
</dbReference>
<sequence length="687" mass="79363">MSIYDEIDPLTYAELYQSIYPDWKGKQDLLNQIGKDQEIKPKSELVPVPAVTATDSNILDDSIVLEDEPSAPNDPEDEFIDFTPQERVPVKCDNEAKLMGYFCTTVLERLQHSESKGREWELLTKEYNNGSLAPELYALKGKRTERALRIWLERYEQSKQDMYALLHGNRYQKRQRKITELEGKVLLAILLHPNRISIGSALKFLKAKAESGLIDSPSSVPTLRRWVEEWRDDNLAMWEQARRGSKFVAEHIIKTIHRDSRLLSVGEVWVADGHTLAFDILNPKTGKAQRMTMIMVFDWASRYPVGATLAFTEDSQHIQAAFRNGFLNWGALPQYVYLDNGKAFKSKLFHEQWEGHDLAKELGGIFPKLGIRAQFAESYNAKAKIIERFFRTFQEQFERFISSFRGANIADKPATLMRNEKWIKKLYTCEPPTTEEAMQMIGYYIRYVYGITPHRGLDNRKPWEVFNSAPKPQDRLVNPSQLNFMMLSVERKAIRNEGIVLNKLKYWHPALVDHIGKPVVIRYDLADARWVLVYDEADVFICQASLRQAQHPFIQADMQNSKSHKEYRQEYAQIKKLQQLTEQRTQSFVRSNQESVDKLLKSYMNEIPADNNPTFLQAPMIEAPAPGPEEEIARLEQIVIEQEKAIAASQPEQTNTNQNQAVIEGSSEFDPFDNEEFKKMLKTIGIK</sequence>
<dbReference type="GO" id="GO:0015074">
    <property type="term" value="P:DNA integration"/>
    <property type="evidence" value="ECO:0007669"/>
    <property type="project" value="InterPro"/>
</dbReference>
<protein>
    <recommendedName>
        <fullName evidence="1">Integrase catalytic domain-containing protein</fullName>
    </recommendedName>
</protein>
<dbReference type="InterPro" id="IPR001584">
    <property type="entry name" value="Integrase_cat-core"/>
</dbReference>
<proteinExistence type="predicted"/>
<dbReference type="AlphaFoldDB" id="B0VF88"/>
<dbReference type="GO" id="GO:0003676">
    <property type="term" value="F:nucleic acid binding"/>
    <property type="evidence" value="ECO:0007669"/>
    <property type="project" value="InterPro"/>
</dbReference>
<dbReference type="PANTHER" id="PTHR35004">
    <property type="entry name" value="TRANSPOSASE RV3428C-RELATED"/>
    <property type="match status" value="1"/>
</dbReference>
<dbReference type="InterPro" id="IPR036397">
    <property type="entry name" value="RNaseH_sf"/>
</dbReference>
<evidence type="ECO:0000313" key="2">
    <source>
        <dbReference type="EMBL" id="CAO80140.1"/>
    </source>
</evidence>
<dbReference type="Proteomes" id="UP000002019">
    <property type="component" value="Chromosome"/>
</dbReference>
<evidence type="ECO:0000313" key="3">
    <source>
        <dbReference type="Proteomes" id="UP000002019"/>
    </source>
</evidence>
<dbReference type="PROSITE" id="PS50994">
    <property type="entry name" value="INTEGRASE"/>
    <property type="match status" value="1"/>
</dbReference>
<dbReference type="SUPFAM" id="SSF53098">
    <property type="entry name" value="Ribonuclease H-like"/>
    <property type="match status" value="1"/>
</dbReference>
<dbReference type="OrthoDB" id="9794201at2"/>
<dbReference type="EMBL" id="CU466930">
    <property type="protein sequence ID" value="CAO80140.1"/>
    <property type="molecule type" value="Genomic_DNA"/>
</dbReference>
<reference evidence="2 3" key="1">
    <citation type="journal article" date="2008" name="J. Bacteriol.">
        <title>'Candidatus Cloacamonas acidaminovorans': genome sequence reconstruction provides a first glimpse of a new bacterial division.</title>
        <authorList>
            <person name="Pelletier E."/>
            <person name="Kreimeyer A."/>
            <person name="Bocs S."/>
            <person name="Rouy Z."/>
            <person name="Gyapay G."/>
            <person name="Chouari R."/>
            <person name="Riviere D."/>
            <person name="Ganesan A."/>
            <person name="Daegelen P."/>
            <person name="Sghir A."/>
            <person name="Cohen G.N."/>
            <person name="Medigue C."/>
            <person name="Weissenbach J."/>
            <person name="Le Paslier D."/>
        </authorList>
    </citation>
    <scope>NUCLEOTIDE SEQUENCE [LARGE SCALE GENOMIC DNA]</scope>
    <source>
        <strain evidence="3">Evry</strain>
    </source>
</reference>
<dbReference type="HOGENOM" id="CLU_400485_0_0_0"/>
<dbReference type="InterPro" id="IPR012337">
    <property type="entry name" value="RNaseH-like_sf"/>
</dbReference>
<dbReference type="Gene3D" id="3.30.420.10">
    <property type="entry name" value="Ribonuclease H-like superfamily/Ribonuclease H"/>
    <property type="match status" value="1"/>
</dbReference>
<feature type="domain" description="Integrase catalytic" evidence="1">
    <location>
        <begin position="258"/>
        <end position="470"/>
    </location>
</feature>
<dbReference type="RefSeq" id="WP_015424001.1">
    <property type="nucleotide sequence ID" value="NC_020449.1"/>
</dbReference>
<dbReference type="Pfam" id="PF09299">
    <property type="entry name" value="Mu-transpos_C"/>
    <property type="match status" value="1"/>
</dbReference>
<keyword evidence="3" id="KW-1185">Reference proteome</keyword>
<dbReference type="STRING" id="459349.CLOAM0233"/>
<accession>B0VF88</accession>
<dbReference type="PANTHER" id="PTHR35004:SF6">
    <property type="entry name" value="TRANSPOSASE"/>
    <property type="match status" value="1"/>
</dbReference>
<dbReference type="KEGG" id="caci:CLOAM0233"/>
<dbReference type="SUPFAM" id="SSF50610">
    <property type="entry name" value="mu transposase, C-terminal domain"/>
    <property type="match status" value="1"/>
</dbReference>
<name>B0VF88_CLOAI</name>
<gene>
    <name evidence="2" type="ordered locus">CLOAM0233</name>
</gene>
<evidence type="ECO:0000259" key="1">
    <source>
        <dbReference type="PROSITE" id="PS50994"/>
    </source>
</evidence>
<organism evidence="2 3">
    <name type="scientific">Cloacimonas acidaminovorans (strain Evry)</name>
    <dbReference type="NCBI Taxonomy" id="459349"/>
    <lineage>
        <taxon>Bacteria</taxon>
        <taxon>Pseudomonadati</taxon>
        <taxon>Candidatus Cloacimonadota</taxon>
        <taxon>Candidatus Cloacimonadia</taxon>
        <taxon>Candidatus Cloacimonadales</taxon>
        <taxon>Candidatus Cloacimonadaceae</taxon>
        <taxon>Candidatus Cloacimonas</taxon>
    </lineage>
</organism>
<dbReference type="InterPro" id="IPR015378">
    <property type="entry name" value="Transposase-like_Mu_C"/>
</dbReference>
<dbReference type="eggNOG" id="COG2801">
    <property type="taxonomic scope" value="Bacteria"/>
</dbReference>